<protein>
    <recommendedName>
        <fullName evidence="4">Phosphatidic acid phosphatase type 2/haloperoxidase domain-containing protein</fullName>
    </recommendedName>
</protein>
<feature type="transmembrane region" description="Helical" evidence="1">
    <location>
        <begin position="133"/>
        <end position="151"/>
    </location>
</feature>
<evidence type="ECO:0000313" key="3">
    <source>
        <dbReference type="Proteomes" id="UP000177876"/>
    </source>
</evidence>
<feature type="transmembrane region" description="Helical" evidence="1">
    <location>
        <begin position="184"/>
        <end position="205"/>
    </location>
</feature>
<dbReference type="Proteomes" id="UP000177876">
    <property type="component" value="Unassembled WGS sequence"/>
</dbReference>
<evidence type="ECO:0008006" key="4">
    <source>
        <dbReference type="Google" id="ProtNLM"/>
    </source>
</evidence>
<feature type="transmembrane region" description="Helical" evidence="1">
    <location>
        <begin position="12"/>
        <end position="33"/>
    </location>
</feature>
<dbReference type="EMBL" id="MELK01000011">
    <property type="protein sequence ID" value="OFW59738.1"/>
    <property type="molecule type" value="Genomic_DNA"/>
</dbReference>
<dbReference type="AlphaFoldDB" id="A0A1F2WS77"/>
<name>A0A1F2WS77_9ACTN</name>
<evidence type="ECO:0000313" key="2">
    <source>
        <dbReference type="EMBL" id="OFW59738.1"/>
    </source>
</evidence>
<accession>A0A1F2WS77</accession>
<keyword evidence="1" id="KW-0812">Transmembrane</keyword>
<proteinExistence type="predicted"/>
<dbReference type="STRING" id="1797197.A2Y75_05025"/>
<gene>
    <name evidence="2" type="ORF">A2Y75_05025</name>
</gene>
<feature type="transmembrane region" description="Helical" evidence="1">
    <location>
        <begin position="45"/>
        <end position="64"/>
    </location>
</feature>
<organism evidence="2 3">
    <name type="scientific">Candidatus Solincola sediminis</name>
    <dbReference type="NCBI Taxonomy" id="1797199"/>
    <lineage>
        <taxon>Bacteria</taxon>
        <taxon>Bacillati</taxon>
        <taxon>Actinomycetota</taxon>
        <taxon>Candidatus Geothermincolia</taxon>
        <taxon>Candidatus Geothermincolales</taxon>
        <taxon>Candidatus Geothermincolaceae</taxon>
        <taxon>Candidatus Solincola</taxon>
    </lineage>
</organism>
<feature type="transmembrane region" description="Helical" evidence="1">
    <location>
        <begin position="157"/>
        <end position="177"/>
    </location>
</feature>
<comment type="caution">
    <text evidence="2">The sequence shown here is derived from an EMBL/GenBank/DDBJ whole genome shotgun (WGS) entry which is preliminary data.</text>
</comment>
<sequence length="207" mass="22561">MENLKIGTRQKAAGVVSSISHPLYVAPPAILAVSLRSSEGIAAGFYWWGLYLVFSALVPIADLIWRRKSGRITDWHISNREERVWPLVFGMIYAGAGFSVFRVLSAPLILQASLLAGLAMSALVLAITYFWKVSLHLLGNSSLAVILYWGFRLHPLSPAVFIMAFYLLAVAASRFVVKAHTIPQIITGALLGGGVTWIIMVVTGVTH</sequence>
<keyword evidence="1" id="KW-1133">Transmembrane helix</keyword>
<keyword evidence="1" id="KW-0472">Membrane</keyword>
<evidence type="ECO:0000256" key="1">
    <source>
        <dbReference type="SAM" id="Phobius"/>
    </source>
</evidence>
<feature type="transmembrane region" description="Helical" evidence="1">
    <location>
        <begin position="84"/>
        <end position="102"/>
    </location>
</feature>
<feature type="transmembrane region" description="Helical" evidence="1">
    <location>
        <begin position="108"/>
        <end position="126"/>
    </location>
</feature>
<reference evidence="2 3" key="1">
    <citation type="journal article" date="2016" name="Nat. Commun.">
        <title>Thousands of microbial genomes shed light on interconnected biogeochemical processes in an aquifer system.</title>
        <authorList>
            <person name="Anantharaman K."/>
            <person name="Brown C.T."/>
            <person name="Hug L.A."/>
            <person name="Sharon I."/>
            <person name="Castelle C.J."/>
            <person name="Probst A.J."/>
            <person name="Thomas B.C."/>
            <person name="Singh A."/>
            <person name="Wilkins M.J."/>
            <person name="Karaoz U."/>
            <person name="Brodie E.L."/>
            <person name="Williams K.H."/>
            <person name="Hubbard S.S."/>
            <person name="Banfield J.F."/>
        </authorList>
    </citation>
    <scope>NUCLEOTIDE SEQUENCE [LARGE SCALE GENOMIC DNA]</scope>
</reference>